<dbReference type="Proteomes" id="UP000005239">
    <property type="component" value="Unassembled WGS sequence"/>
</dbReference>
<dbReference type="EnsemblMetazoa" id="PPA43627.1">
    <property type="protein sequence ID" value="PPA43627.1"/>
    <property type="gene ID" value="WBGene00281996"/>
</dbReference>
<dbReference type="AlphaFoldDB" id="A0A2A6C8G3"/>
<proteinExistence type="predicted"/>
<accession>A0A2A6C8G3</accession>
<protein>
    <submittedName>
        <fullName evidence="2">Uncharacterized protein</fullName>
    </submittedName>
</protein>
<organism evidence="2 3">
    <name type="scientific">Pristionchus pacificus</name>
    <name type="common">Parasitic nematode worm</name>
    <dbReference type="NCBI Taxonomy" id="54126"/>
    <lineage>
        <taxon>Eukaryota</taxon>
        <taxon>Metazoa</taxon>
        <taxon>Ecdysozoa</taxon>
        <taxon>Nematoda</taxon>
        <taxon>Chromadorea</taxon>
        <taxon>Rhabditida</taxon>
        <taxon>Rhabditina</taxon>
        <taxon>Diplogasteromorpha</taxon>
        <taxon>Diplogasteroidea</taxon>
        <taxon>Neodiplogasteridae</taxon>
        <taxon>Pristionchus</taxon>
    </lineage>
</organism>
<keyword evidence="3" id="KW-1185">Reference proteome</keyword>
<evidence type="ECO:0000256" key="1">
    <source>
        <dbReference type="SAM" id="MobiDB-lite"/>
    </source>
</evidence>
<gene>
    <name evidence="2" type="primary">WBGene00281996</name>
</gene>
<evidence type="ECO:0000313" key="2">
    <source>
        <dbReference type="EnsemblMetazoa" id="PPA43627.1"/>
    </source>
</evidence>
<sequence length="246" mass="27197">MCPIGLPYSYPLADQSERGSRRNGKSQASLSPPASRPRAAARLPLPAIMNLTGRTLIGITPSSHLLRFLGTLALPALRLLVDALPEEERSKIKFYLSAKVQRSRIKVRRSKIKPEVLVATRLLARIVSYVVQPNTACFAPSCNSSASVGHSKCSAAVTQVVGYVIRKKALPSTSLLLGAKLTIRSRSDCQDLLNRLKDGYHQFQRFKTFEESKPFGSLKYRSRKILPFRLISNCLSVVILKTLPIP</sequence>
<reference evidence="2" key="2">
    <citation type="submission" date="2022-06" db="UniProtKB">
        <authorList>
            <consortium name="EnsemblMetazoa"/>
        </authorList>
    </citation>
    <scope>IDENTIFICATION</scope>
    <source>
        <strain evidence="2">PS312</strain>
    </source>
</reference>
<name>A0A2A6C8G3_PRIPA</name>
<reference evidence="3" key="1">
    <citation type="journal article" date="2008" name="Nat. Genet.">
        <title>The Pristionchus pacificus genome provides a unique perspective on nematode lifestyle and parasitism.</title>
        <authorList>
            <person name="Dieterich C."/>
            <person name="Clifton S.W."/>
            <person name="Schuster L.N."/>
            <person name="Chinwalla A."/>
            <person name="Delehaunty K."/>
            <person name="Dinkelacker I."/>
            <person name="Fulton L."/>
            <person name="Fulton R."/>
            <person name="Godfrey J."/>
            <person name="Minx P."/>
            <person name="Mitreva M."/>
            <person name="Roeseler W."/>
            <person name="Tian H."/>
            <person name="Witte H."/>
            <person name="Yang S.P."/>
            <person name="Wilson R.K."/>
            <person name="Sommer R.J."/>
        </authorList>
    </citation>
    <scope>NUCLEOTIDE SEQUENCE [LARGE SCALE GENOMIC DNA]</scope>
    <source>
        <strain evidence="3">PS312</strain>
    </source>
</reference>
<feature type="region of interest" description="Disordered" evidence="1">
    <location>
        <begin position="1"/>
        <end position="38"/>
    </location>
</feature>
<evidence type="ECO:0000313" key="3">
    <source>
        <dbReference type="Proteomes" id="UP000005239"/>
    </source>
</evidence>
<accession>A0A8R1V3Z4</accession>
<feature type="compositionally biased region" description="Low complexity" evidence="1">
    <location>
        <begin position="28"/>
        <end position="38"/>
    </location>
</feature>